<dbReference type="PANTHER" id="PTHR43547:SF2">
    <property type="entry name" value="HYBRID SIGNAL TRANSDUCTION HISTIDINE KINASE C"/>
    <property type="match status" value="1"/>
</dbReference>
<feature type="domain" description="HTH araC/xylS-type" evidence="9">
    <location>
        <begin position="1212"/>
        <end position="1310"/>
    </location>
</feature>
<keyword evidence="6" id="KW-0804">Transcription</keyword>
<dbReference type="Pfam" id="PF00072">
    <property type="entry name" value="Response_reg"/>
    <property type="match status" value="1"/>
</dbReference>
<dbReference type="PROSITE" id="PS50110">
    <property type="entry name" value="RESPONSE_REGULATORY"/>
    <property type="match status" value="1"/>
</dbReference>
<keyword evidence="5" id="KW-0238">DNA-binding</keyword>
<dbReference type="InterPro" id="IPR011006">
    <property type="entry name" value="CheY-like_superfamily"/>
</dbReference>
<dbReference type="InterPro" id="IPR018060">
    <property type="entry name" value="HTH_AraC"/>
</dbReference>
<dbReference type="InterPro" id="IPR001789">
    <property type="entry name" value="Sig_transdc_resp-reg_receiver"/>
</dbReference>
<dbReference type="InterPro" id="IPR036097">
    <property type="entry name" value="HisK_dim/P_sf"/>
</dbReference>
<feature type="region of interest" description="Disordered" evidence="8">
    <location>
        <begin position="1305"/>
        <end position="1324"/>
    </location>
</feature>
<dbReference type="InterPro" id="IPR011123">
    <property type="entry name" value="Y_Y_Y"/>
</dbReference>
<dbReference type="CDD" id="cd00082">
    <property type="entry name" value="HisKA"/>
    <property type="match status" value="1"/>
</dbReference>
<keyword evidence="3 7" id="KW-0597">Phosphoprotein</keyword>
<sequence length="1324" mass="150932">MFRCYQIFTDHGLSSDRVFSLCRDGWGRMWIATKSGVDCYDGTRLRNYRLFGSGVVEDDMGRKIRLCKATDRGVIAYTNAGKIFVFDPYADRFCLRIDLRRILKRSVYLNGLTIDGSLIYACMSEGVYKIGADWKDVRPVLRVKVSDVAVDSAYIYMATDKGVCRLPKTGRQGGKWIFSGVSVQTLFPDWQTGLLWAGTKHQGVLIYDCRHEQNVSVSRLAPLPDKTFRSISVYDKTTLLLGVDGEGVYAARRDGSAAWKLFCTNGTAETRLKSNDIYDVMSDGSGNIWIGKYTEGITICNLLRSRYRIERHESGNQQSIVNDHVNATLEDRHGNLWYATDDGLSIRSAAGRWKHLYQGKVFLTLCRGAQDDVWAGSYGFGAWRLDSSGRLLQRFTTSNSPLTTNQIYYIYKDRCANLWMGGIKGSLIRLSPESVFSSYPVDLIRHITAIDANTLAFATANGFYTIGMQGDELRKHFDYPKRYGVRTNSYINFICPMDKTRLWLATDGGGLVLYNILMKQAKVYTTRDGLPSNYVYSVAIDKKNRVWVSTDHGLAYMEHGTDTNAKFASLSTLNEQVSNYNSAAFSRLGDGRFVYGSNNGAIAFDPMAFGNYHYRAPLRVYAFRVTHPSGKNDSQRDTEVNKMLLQDRHIRLAHDENIFTISFSSISFQYQNDILYTYRMENFDRNWSAPSGTTEARYTNLPPGDYVFHVRSTSRNTGKKIGEARLAIHISQPWWNTLWAWMAYLLLASLALYSIWRNYTGKLERADFKKKMQFFVNTAHDIRTPVTLIINPLRDLDSRNGLSREDRRLLSLALNSARNLYHFTTELLDFQKMGVHAQSGKKMKVANYDLKAYMAEVVGNCSSLFKEKEILSRLIVPKEEVMVWMNREKIDHVLYNVISNAVKYNRHGGKVIMKLWQNKRNVIVAVRDTGIGIPRQSQKKLFTLFYRAANVVDSNQSGNGLGLAFAREIMRMHKGDITFNSVEGKGTTFFIVFPKRNFHRKWSQLLPKLNADAVAELRPEDTYNATEPLPQIYNKVELEHESVTPSASPLKRLMIIEDNDELRFYLHHVFEADYQVVDMPDGERALDYLQQNMVDFIISDVMMPGIQGDVLCRRIKSAVETSHIPVILLTGKVGREDAIKGLDSGADDYIPKPFDSEMLKAKVRNMITSQNRLRENIVRQYSLRHDADDNIREATDEESRLLFNAVDQQFLDHCILYVKENMNKPDFNINALCREIAMSRTVLYEKLKALTGQSPGEFIMIIRMRRAAELLQNGEQVQDVAVKIGMADASYFSTVFKKHYGISPSRFKKKPSSNTPDGVKQPLL</sequence>
<dbReference type="Proteomes" id="UP000664265">
    <property type="component" value="Unassembled WGS sequence"/>
</dbReference>
<dbReference type="InterPro" id="IPR005467">
    <property type="entry name" value="His_kinase_dom"/>
</dbReference>
<dbReference type="PROSITE" id="PS01124">
    <property type="entry name" value="HTH_ARAC_FAMILY_2"/>
    <property type="match status" value="1"/>
</dbReference>
<evidence type="ECO:0000256" key="1">
    <source>
        <dbReference type="ARBA" id="ARBA00000085"/>
    </source>
</evidence>
<dbReference type="InterPro" id="IPR009057">
    <property type="entry name" value="Homeodomain-like_sf"/>
</dbReference>
<dbReference type="InterPro" id="IPR018062">
    <property type="entry name" value="HTH_AraC-typ_CS"/>
</dbReference>
<evidence type="ECO:0000313" key="12">
    <source>
        <dbReference type="EMBL" id="MBO1363398.1"/>
    </source>
</evidence>
<gene>
    <name evidence="12" type="ORF">JHU38_06355</name>
</gene>
<dbReference type="SUPFAM" id="SSF47384">
    <property type="entry name" value="Homodimeric domain of signal transducing histidine kinase"/>
    <property type="match status" value="1"/>
</dbReference>
<evidence type="ECO:0000256" key="3">
    <source>
        <dbReference type="ARBA" id="ARBA00022553"/>
    </source>
</evidence>
<dbReference type="EC" id="2.7.13.3" evidence="2"/>
<dbReference type="EMBL" id="JAERMS010000015">
    <property type="protein sequence ID" value="MBO1363398.1"/>
    <property type="molecule type" value="Genomic_DNA"/>
</dbReference>
<dbReference type="SUPFAM" id="SSF46689">
    <property type="entry name" value="Homeodomain-like"/>
    <property type="match status" value="1"/>
</dbReference>
<dbReference type="SUPFAM" id="SSF52172">
    <property type="entry name" value="CheY-like"/>
    <property type="match status" value="1"/>
</dbReference>
<dbReference type="Pfam" id="PF02518">
    <property type="entry name" value="HATPase_c"/>
    <property type="match status" value="1"/>
</dbReference>
<dbReference type="Gene3D" id="1.10.10.60">
    <property type="entry name" value="Homeodomain-like"/>
    <property type="match status" value="1"/>
</dbReference>
<dbReference type="InterPro" id="IPR003661">
    <property type="entry name" value="HisK_dim/P_dom"/>
</dbReference>
<evidence type="ECO:0000256" key="8">
    <source>
        <dbReference type="SAM" id="MobiDB-lite"/>
    </source>
</evidence>
<dbReference type="Gene3D" id="2.60.40.10">
    <property type="entry name" value="Immunoglobulins"/>
    <property type="match status" value="1"/>
</dbReference>
<feature type="modified residue" description="4-aspartylphosphate" evidence="7">
    <location>
        <position position="1100"/>
    </location>
</feature>
<dbReference type="SUPFAM" id="SSF63829">
    <property type="entry name" value="Calcium-dependent phosphotriesterase"/>
    <property type="match status" value="2"/>
</dbReference>
<dbReference type="PROSITE" id="PS00041">
    <property type="entry name" value="HTH_ARAC_FAMILY_1"/>
    <property type="match status" value="1"/>
</dbReference>
<evidence type="ECO:0000313" key="13">
    <source>
        <dbReference type="Proteomes" id="UP000664265"/>
    </source>
</evidence>
<evidence type="ECO:0000256" key="5">
    <source>
        <dbReference type="ARBA" id="ARBA00023125"/>
    </source>
</evidence>
<dbReference type="InterPro" id="IPR013783">
    <property type="entry name" value="Ig-like_fold"/>
</dbReference>
<reference evidence="12 13" key="1">
    <citation type="submission" date="2021-01" db="EMBL/GenBank/DDBJ databases">
        <title>Prevotella A2931 sp. nov.</title>
        <authorList>
            <person name="Buhl M."/>
            <person name="Oberhettinger P."/>
        </authorList>
    </citation>
    <scope>NUCLEOTIDE SEQUENCE [LARGE SCALE GENOMIC DNA]</scope>
    <source>
        <strain evidence="12 13">A2931</strain>
    </source>
</reference>
<comment type="catalytic activity">
    <reaction evidence="1">
        <text>ATP + protein L-histidine = ADP + protein N-phospho-L-histidine.</text>
        <dbReference type="EC" id="2.7.13.3"/>
    </reaction>
</comment>
<evidence type="ECO:0000259" key="11">
    <source>
        <dbReference type="PROSITE" id="PS50110"/>
    </source>
</evidence>
<dbReference type="Pfam" id="PF12833">
    <property type="entry name" value="HTH_18"/>
    <property type="match status" value="1"/>
</dbReference>
<evidence type="ECO:0000256" key="4">
    <source>
        <dbReference type="ARBA" id="ARBA00023015"/>
    </source>
</evidence>
<dbReference type="SMART" id="SM00342">
    <property type="entry name" value="HTH_ARAC"/>
    <property type="match status" value="1"/>
</dbReference>
<feature type="domain" description="Response regulatory" evidence="11">
    <location>
        <begin position="1052"/>
        <end position="1167"/>
    </location>
</feature>
<protein>
    <recommendedName>
        <fullName evidence="2">histidine kinase</fullName>
        <ecNumber evidence="2">2.7.13.3</ecNumber>
    </recommendedName>
</protein>
<dbReference type="Pfam" id="PF07495">
    <property type="entry name" value="Y_Y_Y"/>
    <property type="match status" value="1"/>
</dbReference>
<dbReference type="SUPFAM" id="SSF55874">
    <property type="entry name" value="ATPase domain of HSP90 chaperone/DNA topoisomerase II/histidine kinase"/>
    <property type="match status" value="1"/>
</dbReference>
<dbReference type="Gene3D" id="3.30.565.10">
    <property type="entry name" value="Histidine kinase-like ATPase, C-terminal domain"/>
    <property type="match status" value="1"/>
</dbReference>
<dbReference type="CDD" id="cd17574">
    <property type="entry name" value="REC_OmpR"/>
    <property type="match status" value="1"/>
</dbReference>
<dbReference type="PROSITE" id="PS50109">
    <property type="entry name" value="HIS_KIN"/>
    <property type="match status" value="1"/>
</dbReference>
<proteinExistence type="predicted"/>
<evidence type="ECO:0000259" key="9">
    <source>
        <dbReference type="PROSITE" id="PS01124"/>
    </source>
</evidence>
<dbReference type="Pfam" id="PF07494">
    <property type="entry name" value="Reg_prop"/>
    <property type="match status" value="2"/>
</dbReference>
<dbReference type="PRINTS" id="PR00344">
    <property type="entry name" value="BCTRLSENSOR"/>
</dbReference>
<keyword evidence="4" id="KW-0805">Transcription regulation</keyword>
<keyword evidence="13" id="KW-1185">Reference proteome</keyword>
<dbReference type="InterPro" id="IPR011110">
    <property type="entry name" value="Reg_prop"/>
</dbReference>
<name>A0ABS3M5E4_9BACT</name>
<dbReference type="SMART" id="SM00387">
    <property type="entry name" value="HATPase_c"/>
    <property type="match status" value="1"/>
</dbReference>
<dbReference type="InterPro" id="IPR003594">
    <property type="entry name" value="HATPase_dom"/>
</dbReference>
<dbReference type="InterPro" id="IPR015943">
    <property type="entry name" value="WD40/YVTN_repeat-like_dom_sf"/>
</dbReference>
<dbReference type="Gene3D" id="3.40.50.2300">
    <property type="match status" value="1"/>
</dbReference>
<comment type="caution">
    <text evidence="12">The sequence shown here is derived from an EMBL/GenBank/DDBJ whole genome shotgun (WGS) entry which is preliminary data.</text>
</comment>
<dbReference type="InterPro" id="IPR004358">
    <property type="entry name" value="Sig_transdc_His_kin-like_C"/>
</dbReference>
<dbReference type="Gene3D" id="2.130.10.10">
    <property type="entry name" value="YVTN repeat-like/Quinoprotein amine dehydrogenase"/>
    <property type="match status" value="3"/>
</dbReference>
<evidence type="ECO:0000256" key="6">
    <source>
        <dbReference type="ARBA" id="ARBA00023163"/>
    </source>
</evidence>
<dbReference type="SMART" id="SM00448">
    <property type="entry name" value="REC"/>
    <property type="match status" value="1"/>
</dbReference>
<evidence type="ECO:0000259" key="10">
    <source>
        <dbReference type="PROSITE" id="PS50109"/>
    </source>
</evidence>
<accession>A0ABS3M5E4</accession>
<feature type="domain" description="Histidine kinase" evidence="10">
    <location>
        <begin position="777"/>
        <end position="997"/>
    </location>
</feature>
<organism evidence="12 13">
    <name type="scientific">Prevotella illustrans</name>
    <dbReference type="NCBI Taxonomy" id="2800387"/>
    <lineage>
        <taxon>Bacteria</taxon>
        <taxon>Pseudomonadati</taxon>
        <taxon>Bacteroidota</taxon>
        <taxon>Bacteroidia</taxon>
        <taxon>Bacteroidales</taxon>
        <taxon>Prevotellaceae</taxon>
        <taxon>Prevotella</taxon>
    </lineage>
</organism>
<dbReference type="Gene3D" id="1.10.287.130">
    <property type="match status" value="1"/>
</dbReference>
<dbReference type="SUPFAM" id="SSF63825">
    <property type="entry name" value="YWTD domain"/>
    <property type="match status" value="1"/>
</dbReference>
<evidence type="ECO:0000256" key="2">
    <source>
        <dbReference type="ARBA" id="ARBA00012438"/>
    </source>
</evidence>
<dbReference type="InterPro" id="IPR036890">
    <property type="entry name" value="HATPase_C_sf"/>
</dbReference>
<dbReference type="CDD" id="cd00075">
    <property type="entry name" value="HATPase"/>
    <property type="match status" value="1"/>
</dbReference>
<evidence type="ECO:0000256" key="7">
    <source>
        <dbReference type="PROSITE-ProRule" id="PRU00169"/>
    </source>
</evidence>
<dbReference type="PANTHER" id="PTHR43547">
    <property type="entry name" value="TWO-COMPONENT HISTIDINE KINASE"/>
    <property type="match status" value="1"/>
</dbReference>